<dbReference type="PANTHER" id="PTHR43877">
    <property type="entry name" value="AMINOALKYLPHOSPHONATE N-ACETYLTRANSFERASE-RELATED-RELATED"/>
    <property type="match status" value="1"/>
</dbReference>
<proteinExistence type="predicted"/>
<evidence type="ECO:0000313" key="5">
    <source>
        <dbReference type="Proteomes" id="UP000237889"/>
    </source>
</evidence>
<dbReference type="KEGG" id="phr:C6569_21495"/>
<evidence type="ECO:0000256" key="2">
    <source>
        <dbReference type="ARBA" id="ARBA00023315"/>
    </source>
</evidence>
<name>A0A2S0NGX4_9HYPH</name>
<organism evidence="4 5">
    <name type="scientific">Phreatobacter cathodiphilus</name>
    <dbReference type="NCBI Taxonomy" id="1868589"/>
    <lineage>
        <taxon>Bacteria</taxon>
        <taxon>Pseudomonadati</taxon>
        <taxon>Pseudomonadota</taxon>
        <taxon>Alphaproteobacteria</taxon>
        <taxon>Hyphomicrobiales</taxon>
        <taxon>Phreatobacteraceae</taxon>
        <taxon>Phreatobacter</taxon>
    </lineage>
</organism>
<dbReference type="SUPFAM" id="SSF55729">
    <property type="entry name" value="Acyl-CoA N-acyltransferases (Nat)"/>
    <property type="match status" value="1"/>
</dbReference>
<dbReference type="InterPro" id="IPR016181">
    <property type="entry name" value="Acyl_CoA_acyltransferase"/>
</dbReference>
<dbReference type="PROSITE" id="PS51186">
    <property type="entry name" value="GNAT"/>
    <property type="match status" value="1"/>
</dbReference>
<dbReference type="InterPro" id="IPR050832">
    <property type="entry name" value="Bact_Acetyltransf"/>
</dbReference>
<keyword evidence="5" id="KW-1185">Reference proteome</keyword>
<dbReference type="Gene3D" id="3.40.630.30">
    <property type="match status" value="1"/>
</dbReference>
<evidence type="ECO:0000256" key="1">
    <source>
        <dbReference type="ARBA" id="ARBA00022679"/>
    </source>
</evidence>
<dbReference type="InterPro" id="IPR000182">
    <property type="entry name" value="GNAT_dom"/>
</dbReference>
<dbReference type="EMBL" id="CP027668">
    <property type="protein sequence ID" value="AVO47412.1"/>
    <property type="molecule type" value="Genomic_DNA"/>
</dbReference>
<reference evidence="4 5" key="1">
    <citation type="submission" date="2018-03" db="EMBL/GenBank/DDBJ databases">
        <title>Genome sequencing of Phreatobacter sp.</title>
        <authorList>
            <person name="Kim S.-J."/>
            <person name="Heo J."/>
            <person name="Kwon S.-W."/>
        </authorList>
    </citation>
    <scope>NUCLEOTIDE SEQUENCE [LARGE SCALE GENOMIC DNA]</scope>
    <source>
        <strain evidence="4 5">S-12</strain>
    </source>
</reference>
<evidence type="ECO:0000313" key="4">
    <source>
        <dbReference type="EMBL" id="AVO47412.1"/>
    </source>
</evidence>
<accession>A0A2S0NGX4</accession>
<dbReference type="GO" id="GO:0016747">
    <property type="term" value="F:acyltransferase activity, transferring groups other than amino-acyl groups"/>
    <property type="evidence" value="ECO:0007669"/>
    <property type="project" value="InterPro"/>
</dbReference>
<dbReference type="Pfam" id="PF13673">
    <property type="entry name" value="Acetyltransf_10"/>
    <property type="match status" value="1"/>
</dbReference>
<gene>
    <name evidence="4" type="ORF">C6569_21495</name>
</gene>
<evidence type="ECO:0000259" key="3">
    <source>
        <dbReference type="PROSITE" id="PS51186"/>
    </source>
</evidence>
<dbReference type="CDD" id="cd04301">
    <property type="entry name" value="NAT_SF"/>
    <property type="match status" value="1"/>
</dbReference>
<feature type="domain" description="N-acetyltransferase" evidence="3">
    <location>
        <begin position="13"/>
        <end position="150"/>
    </location>
</feature>
<keyword evidence="1 4" id="KW-0808">Transferase</keyword>
<dbReference type="Proteomes" id="UP000237889">
    <property type="component" value="Chromosome"/>
</dbReference>
<protein>
    <submittedName>
        <fullName evidence="4">N-acetyltransferase</fullName>
    </submittedName>
</protein>
<sequence>MGRGRARRRHREAVIRVATRADLPRISEIRLAVRENVLSRPEKIVDAVDYLIDRDAFWVFEDAAGIHGFSSADPRDGSIFALFMDPASEGRGMARPLLAAACDHLARAGHTKAWLTTGTGTRAERFYRRQGWQQTGRTDDGQIIFEKTLA</sequence>
<keyword evidence="2" id="KW-0012">Acyltransferase</keyword>
<dbReference type="AlphaFoldDB" id="A0A2S0NGX4"/>
<dbReference type="OrthoDB" id="7356080at2"/>